<dbReference type="Pfam" id="PF26113">
    <property type="entry name" value="GH16_XgeA"/>
    <property type="match status" value="1"/>
</dbReference>
<proteinExistence type="inferred from homology"/>
<keyword evidence="6" id="KW-0325">Glycoprotein</keyword>
<comment type="catalytic activity">
    <reaction evidence="1">
        <text>Endohydrolysis of (1-&gt;3)- or (1-&gt;4)-linkages in beta-D-glucans when the glucose residue whose reducing group is involved in the linkage to be hydrolyzed is itself substituted at C-3.</text>
        <dbReference type="EC" id="3.2.1.6"/>
    </reaction>
</comment>
<feature type="signal peptide" evidence="10">
    <location>
        <begin position="1"/>
        <end position="19"/>
    </location>
</feature>
<dbReference type="GO" id="GO:0052861">
    <property type="term" value="F:endo-1,3(4)-beta-glucanase activity"/>
    <property type="evidence" value="ECO:0007669"/>
    <property type="project" value="UniProtKB-EC"/>
</dbReference>
<dbReference type="InterPro" id="IPR013320">
    <property type="entry name" value="ConA-like_dom_sf"/>
</dbReference>
<evidence type="ECO:0000256" key="9">
    <source>
        <dbReference type="ARBA" id="ARBA00023295"/>
    </source>
</evidence>
<dbReference type="InterPro" id="IPR050546">
    <property type="entry name" value="Glycosyl_Hydrlase_16"/>
</dbReference>
<evidence type="ECO:0000256" key="4">
    <source>
        <dbReference type="ARBA" id="ARBA00012599"/>
    </source>
</evidence>
<evidence type="ECO:0000256" key="2">
    <source>
        <dbReference type="ARBA" id="ARBA00004609"/>
    </source>
</evidence>
<keyword evidence="13" id="KW-1185">Reference proteome</keyword>
<dbReference type="PANTHER" id="PTHR10963">
    <property type="entry name" value="GLYCOSYL HYDROLASE-RELATED"/>
    <property type="match status" value="1"/>
</dbReference>
<keyword evidence="7" id="KW-0378">Hydrolase</keyword>
<evidence type="ECO:0000259" key="11">
    <source>
        <dbReference type="PROSITE" id="PS51762"/>
    </source>
</evidence>
<dbReference type="PANTHER" id="PTHR10963:SF24">
    <property type="entry name" value="GLYCOSIDASE C21B10.07-RELATED"/>
    <property type="match status" value="1"/>
</dbReference>
<reference evidence="12" key="1">
    <citation type="submission" date="2022-11" db="EMBL/GenBank/DDBJ databases">
        <authorList>
            <person name="Petersen C."/>
        </authorList>
    </citation>
    <scope>NUCLEOTIDE SEQUENCE</scope>
    <source>
        <strain evidence="12">IBT 30069</strain>
    </source>
</reference>
<dbReference type="AlphaFoldDB" id="A0A9W9KSP5"/>
<evidence type="ECO:0000256" key="5">
    <source>
        <dbReference type="ARBA" id="ARBA00022475"/>
    </source>
</evidence>
<dbReference type="GO" id="GO:0005886">
    <property type="term" value="C:plasma membrane"/>
    <property type="evidence" value="ECO:0007669"/>
    <property type="project" value="UniProtKB-SubCell"/>
</dbReference>
<keyword evidence="10" id="KW-0732">Signal</keyword>
<evidence type="ECO:0000313" key="13">
    <source>
        <dbReference type="Proteomes" id="UP001149165"/>
    </source>
</evidence>
<evidence type="ECO:0000256" key="3">
    <source>
        <dbReference type="ARBA" id="ARBA00006865"/>
    </source>
</evidence>
<dbReference type="EC" id="3.2.1.6" evidence="4"/>
<feature type="chain" id="PRO_5040917973" description="endo-1,3(4)-beta-glucanase" evidence="10">
    <location>
        <begin position="20"/>
        <end position="318"/>
    </location>
</feature>
<accession>A0A9W9KSP5</accession>
<dbReference type="EMBL" id="JAPQKH010000001">
    <property type="protein sequence ID" value="KAJ5116584.1"/>
    <property type="molecule type" value="Genomic_DNA"/>
</dbReference>
<protein>
    <recommendedName>
        <fullName evidence="4">endo-1,3(4)-beta-glucanase</fullName>
        <ecNumber evidence="4">3.2.1.6</ecNumber>
    </recommendedName>
</protein>
<keyword evidence="5" id="KW-1003">Cell membrane</keyword>
<evidence type="ECO:0000256" key="10">
    <source>
        <dbReference type="SAM" id="SignalP"/>
    </source>
</evidence>
<organism evidence="12 13">
    <name type="scientific">Penicillium angulare</name>
    <dbReference type="NCBI Taxonomy" id="116970"/>
    <lineage>
        <taxon>Eukaryota</taxon>
        <taxon>Fungi</taxon>
        <taxon>Dikarya</taxon>
        <taxon>Ascomycota</taxon>
        <taxon>Pezizomycotina</taxon>
        <taxon>Eurotiomycetes</taxon>
        <taxon>Eurotiomycetidae</taxon>
        <taxon>Eurotiales</taxon>
        <taxon>Aspergillaceae</taxon>
        <taxon>Penicillium</taxon>
    </lineage>
</organism>
<dbReference type="SUPFAM" id="SSF49899">
    <property type="entry name" value="Concanavalin A-like lectins/glucanases"/>
    <property type="match status" value="1"/>
</dbReference>
<keyword evidence="6" id="KW-0336">GPI-anchor</keyword>
<evidence type="ECO:0000256" key="1">
    <source>
        <dbReference type="ARBA" id="ARBA00000124"/>
    </source>
</evidence>
<reference evidence="12" key="2">
    <citation type="journal article" date="2023" name="IMA Fungus">
        <title>Comparative genomic study of the Penicillium genus elucidates a diverse pangenome and 15 lateral gene transfer events.</title>
        <authorList>
            <person name="Petersen C."/>
            <person name="Sorensen T."/>
            <person name="Nielsen M.R."/>
            <person name="Sondergaard T.E."/>
            <person name="Sorensen J.L."/>
            <person name="Fitzpatrick D.A."/>
            <person name="Frisvad J.C."/>
            <person name="Nielsen K.L."/>
        </authorList>
    </citation>
    <scope>NUCLEOTIDE SEQUENCE</scope>
    <source>
        <strain evidence="12">IBT 30069</strain>
    </source>
</reference>
<comment type="similarity">
    <text evidence="3">Belongs to the glycosyl hydrolase 16 family.</text>
</comment>
<keyword evidence="6" id="KW-0472">Membrane</keyword>
<dbReference type="PROSITE" id="PS51762">
    <property type="entry name" value="GH16_2"/>
    <property type="match status" value="1"/>
</dbReference>
<keyword evidence="9" id="KW-0326">Glycosidase</keyword>
<comment type="caution">
    <text evidence="12">The sequence shown here is derived from an EMBL/GenBank/DDBJ whole genome shotgun (WGS) entry which is preliminary data.</text>
</comment>
<dbReference type="Proteomes" id="UP001149165">
    <property type="component" value="Unassembled WGS sequence"/>
</dbReference>
<evidence type="ECO:0000313" key="12">
    <source>
        <dbReference type="EMBL" id="KAJ5116584.1"/>
    </source>
</evidence>
<evidence type="ECO:0000256" key="7">
    <source>
        <dbReference type="ARBA" id="ARBA00022801"/>
    </source>
</evidence>
<name>A0A9W9KSP5_9EURO</name>
<dbReference type="CDD" id="cd02181">
    <property type="entry name" value="GH16_fungal_Lam16A_glucanase"/>
    <property type="match status" value="1"/>
</dbReference>
<dbReference type="FunFam" id="2.60.120.200:FF:000114">
    <property type="entry name" value="Probable endo-1,3(4)-beta-glucanase NFIA_089530"/>
    <property type="match status" value="1"/>
</dbReference>
<dbReference type="InterPro" id="IPR000757">
    <property type="entry name" value="Beta-glucanase-like"/>
</dbReference>
<comment type="subcellular location">
    <subcellularLocation>
        <location evidence="2">Cell membrane</location>
        <topology evidence="2">Lipid-anchor</topology>
        <topology evidence="2">GPI-anchor</topology>
    </subcellularLocation>
</comment>
<sequence>MKLHLSVLVGIGLLGRLSAAAYRLQDDYGKGDSFFDKFDFFTEPDPTSGFVNYIDRSVARRAGIIRSQGDTTYLGVDNRNIANSTGRQSVRLTSYQEYNHGLVILDLAHMPGSVCGTWPAFWMVGTVPPTAGEIDIIEGVNEGPNNEVTLHTNDDGCSVQRSGFSGRIATENCYIYSTGSAGSGGCGIVDSEANSYGDGFNAAGGGVFATEWTSDFIRVWRFSSSNVPNDIRAENPDPSRWGTPVARFSGSCDIDSQFQNLHIVFDVTFCGSWAGSAWSQSNKCAPLARTCVDYVRSTPAAFSESYWGINSLKVYQQD</sequence>
<evidence type="ECO:0000256" key="8">
    <source>
        <dbReference type="ARBA" id="ARBA00023288"/>
    </source>
</evidence>
<dbReference type="Gene3D" id="2.60.120.200">
    <property type="match status" value="1"/>
</dbReference>
<dbReference type="OrthoDB" id="192832at2759"/>
<gene>
    <name evidence="12" type="ORF">N7456_000932</name>
</gene>
<evidence type="ECO:0000256" key="6">
    <source>
        <dbReference type="ARBA" id="ARBA00022622"/>
    </source>
</evidence>
<dbReference type="GO" id="GO:0098552">
    <property type="term" value="C:side of membrane"/>
    <property type="evidence" value="ECO:0007669"/>
    <property type="project" value="UniProtKB-KW"/>
</dbReference>
<dbReference type="GO" id="GO:0009251">
    <property type="term" value="P:glucan catabolic process"/>
    <property type="evidence" value="ECO:0007669"/>
    <property type="project" value="TreeGrafter"/>
</dbReference>
<feature type="domain" description="GH16" evidence="11">
    <location>
        <begin position="38"/>
        <end position="303"/>
    </location>
</feature>
<keyword evidence="8" id="KW-0449">Lipoprotein</keyword>